<evidence type="ECO:0000313" key="2">
    <source>
        <dbReference type="EMBL" id="CAK7227635.1"/>
    </source>
</evidence>
<feature type="compositionally biased region" description="Low complexity" evidence="1">
    <location>
        <begin position="12"/>
        <end position="28"/>
    </location>
</feature>
<evidence type="ECO:0000256" key="1">
    <source>
        <dbReference type="SAM" id="MobiDB-lite"/>
    </source>
</evidence>
<keyword evidence="3" id="KW-1185">Reference proteome</keyword>
<accession>A0ABP0C6K0</accession>
<name>A0ABP0C6K0_9PEZI</name>
<sequence length="565" mass="62602">MDTDDAPDETGALSSLPSSSNPNANPALRPDRDLFQGRAQPFTFTVTHRERPTSPLSSSANTDTSTTAVASPQASPRRNPPATVQRHVTRALVLDPSFYAGHSRYSQRQFDEEAASQDANDNNNEDHDHDRELALDLDMELELLREHRAHHNNRRHRRQQRQHQGPFVSMSRATCGGGDGGGHGAVRKVCQRRSLPQVVFRRSAHAHASAHAPKPTLCEEPMVSGCTPAWKVWSALSTLPLLRFHNLKKLRDDQGEGDRPEIDNAIRFYGIILADPTILASPHKLPDVRTLLIKTVTQGPMRWQWSADGTRQPPWALPNVATLSLSPTTGESMDTDDNTTTTSVAPAPCGPEDTAFWTWLARQVARFYAPHYAERIQNASPLLRDQKGAMAFRIISDNTDGEDVEGVTHSGRDGNSSLAIGRNLQQLVELLIRARQDHIKAALLHSFPAHTSAPLPDDEDMDADLASIDPWAPFDDICRLLIASDAEQGTVGYPCLALALDAFCMWREQGRPGQPGSSYPPWTETMHPHYQGLQSWVQKYRRGLAEQQGEEEQSLIEESPASMLL</sequence>
<feature type="region of interest" description="Disordered" evidence="1">
    <location>
        <begin position="328"/>
        <end position="347"/>
    </location>
</feature>
<feature type="region of interest" description="Disordered" evidence="1">
    <location>
        <begin position="108"/>
        <end position="128"/>
    </location>
</feature>
<comment type="caution">
    <text evidence="2">The sequence shown here is derived from an EMBL/GenBank/DDBJ whole genome shotgun (WGS) entry which is preliminary data.</text>
</comment>
<organism evidence="2 3">
    <name type="scientific">Sporothrix bragantina</name>
    <dbReference type="NCBI Taxonomy" id="671064"/>
    <lineage>
        <taxon>Eukaryota</taxon>
        <taxon>Fungi</taxon>
        <taxon>Dikarya</taxon>
        <taxon>Ascomycota</taxon>
        <taxon>Pezizomycotina</taxon>
        <taxon>Sordariomycetes</taxon>
        <taxon>Sordariomycetidae</taxon>
        <taxon>Ophiostomatales</taxon>
        <taxon>Ophiostomataceae</taxon>
        <taxon>Sporothrix</taxon>
    </lineage>
</organism>
<feature type="region of interest" description="Disordered" evidence="1">
    <location>
        <begin position="1"/>
        <end position="84"/>
    </location>
</feature>
<gene>
    <name evidence="2" type="ORF">SBRCBS47491_006638</name>
</gene>
<feature type="compositionally biased region" description="Low complexity" evidence="1">
    <location>
        <begin position="57"/>
        <end position="71"/>
    </location>
</feature>
<dbReference type="Proteomes" id="UP001642406">
    <property type="component" value="Unassembled WGS sequence"/>
</dbReference>
<proteinExistence type="predicted"/>
<evidence type="ECO:0000313" key="3">
    <source>
        <dbReference type="Proteomes" id="UP001642406"/>
    </source>
</evidence>
<dbReference type="EMBL" id="CAWUHC010000066">
    <property type="protein sequence ID" value="CAK7227635.1"/>
    <property type="molecule type" value="Genomic_DNA"/>
</dbReference>
<protein>
    <submittedName>
        <fullName evidence="2">Uncharacterized protein</fullName>
    </submittedName>
</protein>
<reference evidence="2 3" key="1">
    <citation type="submission" date="2024-01" db="EMBL/GenBank/DDBJ databases">
        <authorList>
            <person name="Allen C."/>
            <person name="Tagirdzhanova G."/>
        </authorList>
    </citation>
    <scope>NUCLEOTIDE SEQUENCE [LARGE SCALE GENOMIC DNA]</scope>
</reference>